<evidence type="ECO:0000256" key="8">
    <source>
        <dbReference type="PROSITE-ProRule" id="PRU00042"/>
    </source>
</evidence>
<feature type="binding site" evidence="9">
    <location>
        <position position="10"/>
    </location>
    <ligand>
        <name>Zn(2+)</name>
        <dbReference type="ChEBI" id="CHEBI:29105"/>
    </ligand>
</feature>
<comment type="subcellular location">
    <subcellularLocation>
        <location evidence="1">Nucleus</location>
    </subcellularLocation>
</comment>
<dbReference type="GO" id="GO:0005634">
    <property type="term" value="C:nucleus"/>
    <property type="evidence" value="ECO:0007669"/>
    <property type="project" value="UniProtKB-SubCell"/>
</dbReference>
<evidence type="ECO:0000259" key="12">
    <source>
        <dbReference type="PROSITE" id="PS51915"/>
    </source>
</evidence>
<dbReference type="GO" id="GO:0003677">
    <property type="term" value="F:DNA binding"/>
    <property type="evidence" value="ECO:0007669"/>
    <property type="project" value="UniProtKB-KW"/>
</dbReference>
<feature type="binding site" evidence="9">
    <location>
        <position position="55"/>
    </location>
    <ligand>
        <name>Zn(2+)</name>
        <dbReference type="ChEBI" id="CHEBI:29105"/>
    </ligand>
</feature>
<keyword evidence="4 8" id="KW-0863">Zinc-finger</keyword>
<dbReference type="GO" id="GO:0008270">
    <property type="term" value="F:zinc ion binding"/>
    <property type="evidence" value="ECO:0007669"/>
    <property type="project" value="UniProtKB-UniRule"/>
</dbReference>
<keyword evidence="6" id="KW-0238">DNA-binding</keyword>
<dbReference type="EMBL" id="UFQT01000048">
    <property type="protein sequence ID" value="SSX18963.1"/>
    <property type="molecule type" value="Genomic_DNA"/>
</dbReference>
<accession>A0A336LQL8</accession>
<feature type="binding site" evidence="9">
    <location>
        <position position="52"/>
    </location>
    <ligand>
        <name>Zn(2+)</name>
        <dbReference type="ChEBI" id="CHEBI:29105"/>
    </ligand>
</feature>
<protein>
    <submittedName>
        <fullName evidence="13">CSON011282 protein</fullName>
    </submittedName>
</protein>
<dbReference type="SUPFAM" id="SSF57716">
    <property type="entry name" value="Glucocorticoid receptor-like (DNA-binding domain)"/>
    <property type="match status" value="1"/>
</dbReference>
<feature type="compositionally biased region" description="Low complexity" evidence="10">
    <location>
        <begin position="213"/>
        <end position="224"/>
    </location>
</feature>
<dbReference type="Pfam" id="PF00096">
    <property type="entry name" value="zf-C2H2"/>
    <property type="match status" value="2"/>
</dbReference>
<dbReference type="InterPro" id="IPR036236">
    <property type="entry name" value="Znf_C2H2_sf"/>
</dbReference>
<feature type="compositionally biased region" description="Basic and acidic residues" evidence="10">
    <location>
        <begin position="180"/>
        <end position="190"/>
    </location>
</feature>
<keyword evidence="5 9" id="KW-0862">Zinc</keyword>
<dbReference type="PROSITE" id="PS00028">
    <property type="entry name" value="ZINC_FINGER_C2H2_1"/>
    <property type="match status" value="5"/>
</dbReference>
<dbReference type="SMART" id="SM00868">
    <property type="entry name" value="zf-AD"/>
    <property type="match status" value="1"/>
</dbReference>
<dbReference type="PANTHER" id="PTHR24379:SF121">
    <property type="entry name" value="C2H2-TYPE DOMAIN-CONTAINING PROTEIN"/>
    <property type="match status" value="1"/>
</dbReference>
<dbReference type="PANTHER" id="PTHR24379">
    <property type="entry name" value="KRAB AND ZINC FINGER DOMAIN-CONTAINING"/>
    <property type="match status" value="1"/>
</dbReference>
<evidence type="ECO:0000256" key="9">
    <source>
        <dbReference type="PROSITE-ProRule" id="PRU01263"/>
    </source>
</evidence>
<dbReference type="AlphaFoldDB" id="A0A336LQL8"/>
<proteinExistence type="predicted"/>
<dbReference type="PROSITE" id="PS51915">
    <property type="entry name" value="ZAD"/>
    <property type="match status" value="1"/>
</dbReference>
<dbReference type="PROSITE" id="PS50157">
    <property type="entry name" value="ZINC_FINGER_C2H2_2"/>
    <property type="match status" value="3"/>
</dbReference>
<feature type="domain" description="C2H2-type" evidence="11">
    <location>
        <begin position="329"/>
        <end position="356"/>
    </location>
</feature>
<evidence type="ECO:0000256" key="3">
    <source>
        <dbReference type="ARBA" id="ARBA00022737"/>
    </source>
</evidence>
<dbReference type="Gene3D" id="3.40.1800.20">
    <property type="match status" value="1"/>
</dbReference>
<feature type="domain" description="ZAD" evidence="12">
    <location>
        <begin position="5"/>
        <end position="79"/>
    </location>
</feature>
<evidence type="ECO:0000313" key="13">
    <source>
        <dbReference type="EMBL" id="SSX18963.1"/>
    </source>
</evidence>
<evidence type="ECO:0000256" key="4">
    <source>
        <dbReference type="ARBA" id="ARBA00022771"/>
    </source>
</evidence>
<evidence type="ECO:0000256" key="2">
    <source>
        <dbReference type="ARBA" id="ARBA00022723"/>
    </source>
</evidence>
<dbReference type="InterPro" id="IPR012934">
    <property type="entry name" value="Znf_AD"/>
</dbReference>
<dbReference type="InterPro" id="IPR013087">
    <property type="entry name" value="Znf_C2H2_type"/>
</dbReference>
<dbReference type="Pfam" id="PF07776">
    <property type="entry name" value="zf-AD"/>
    <property type="match status" value="1"/>
</dbReference>
<keyword evidence="2 9" id="KW-0479">Metal-binding</keyword>
<keyword evidence="3" id="KW-0677">Repeat</keyword>
<keyword evidence="7" id="KW-0539">Nucleus</keyword>
<evidence type="ECO:0000256" key="7">
    <source>
        <dbReference type="ARBA" id="ARBA00023242"/>
    </source>
</evidence>
<evidence type="ECO:0000256" key="6">
    <source>
        <dbReference type="ARBA" id="ARBA00023125"/>
    </source>
</evidence>
<dbReference type="VEuPathDB" id="VectorBase:CSON011282"/>
<evidence type="ECO:0000256" key="5">
    <source>
        <dbReference type="ARBA" id="ARBA00022833"/>
    </source>
</evidence>
<feature type="binding site" evidence="9">
    <location>
        <position position="7"/>
    </location>
    <ligand>
        <name>Zn(2+)</name>
        <dbReference type="ChEBI" id="CHEBI:29105"/>
    </ligand>
</feature>
<organism evidence="13">
    <name type="scientific">Culicoides sonorensis</name>
    <name type="common">Biting midge</name>
    <dbReference type="NCBI Taxonomy" id="179676"/>
    <lineage>
        <taxon>Eukaryota</taxon>
        <taxon>Metazoa</taxon>
        <taxon>Ecdysozoa</taxon>
        <taxon>Arthropoda</taxon>
        <taxon>Hexapoda</taxon>
        <taxon>Insecta</taxon>
        <taxon>Pterygota</taxon>
        <taxon>Neoptera</taxon>
        <taxon>Endopterygota</taxon>
        <taxon>Diptera</taxon>
        <taxon>Nematocera</taxon>
        <taxon>Chironomoidea</taxon>
        <taxon>Ceratopogonidae</taxon>
        <taxon>Ceratopogoninae</taxon>
        <taxon>Culicoides</taxon>
        <taxon>Monoculicoides</taxon>
    </lineage>
</organism>
<gene>
    <name evidence="13" type="primary">CSON011282</name>
</gene>
<feature type="domain" description="C2H2-type" evidence="11">
    <location>
        <begin position="358"/>
        <end position="381"/>
    </location>
</feature>
<dbReference type="OMA" id="ICKACFA"/>
<evidence type="ECO:0000259" key="11">
    <source>
        <dbReference type="PROSITE" id="PS50157"/>
    </source>
</evidence>
<evidence type="ECO:0000256" key="1">
    <source>
        <dbReference type="ARBA" id="ARBA00004123"/>
    </source>
</evidence>
<feature type="domain" description="C2H2-type" evidence="11">
    <location>
        <begin position="413"/>
        <end position="440"/>
    </location>
</feature>
<dbReference type="SUPFAM" id="SSF57667">
    <property type="entry name" value="beta-beta-alpha zinc fingers"/>
    <property type="match status" value="3"/>
</dbReference>
<dbReference type="FunFam" id="3.30.160.60:FF:001009">
    <property type="entry name" value="Zinc finger protein 26"/>
    <property type="match status" value="1"/>
</dbReference>
<evidence type="ECO:0000256" key="10">
    <source>
        <dbReference type="SAM" id="MobiDB-lite"/>
    </source>
</evidence>
<feature type="region of interest" description="Disordered" evidence="10">
    <location>
        <begin position="162"/>
        <end position="226"/>
    </location>
</feature>
<name>A0A336LQL8_CULSO</name>
<dbReference type="SMART" id="SM00355">
    <property type="entry name" value="ZnF_C2H2"/>
    <property type="match status" value="8"/>
</dbReference>
<dbReference type="Gene3D" id="3.30.160.60">
    <property type="entry name" value="Classic Zinc Finger"/>
    <property type="match status" value="3"/>
</dbReference>
<reference evidence="13" key="1">
    <citation type="submission" date="2018-07" db="EMBL/GenBank/DDBJ databases">
        <authorList>
            <person name="Quirk P.G."/>
            <person name="Krulwich T.A."/>
        </authorList>
    </citation>
    <scope>NUCLEOTIDE SEQUENCE</scope>
</reference>
<sequence length="512" mass="58518">MELSELCRFCATNSTYLQISLFSKTDPNLNAIVDKFFPIKISEADNLPKYICKACFAQVMVVNQFFENIINADKVLRYKQEEYKKQQAAKIKIISEKLNRLPISIKKVPIKQIDSTVQQQSTNIKELSTPLSDISTVLHKLKGVTVKKTKITPAADQPIEKSDFDVDETTSSRRTRNKKLYFEEDQKTIENDNSDEDYKPPTPRTTPKKKKLSPNNGKSPSSKPIIKMMLNPGPAYVCVTCKSRFESFEKLKQHMVESQRCKDANVTCQICSKVCGNRKALYAHSLTHKEKTTFTCEICKTKSFTNRFNLDNHKASVHAIQVKENGSVFRCRLCEKQFSSRAELFPHMTEHQKEKIERLCEICGKSFFSMEALKSHCRTHSEIVCNVDGCNKKFNTGLELCQHSQAQKDNKMFCCKECGKNFTKNSSLKLHERTHKNESTNKCKLCGISYDNLIKLEKHMKNKHSLSTKSEPGEIIDEGNMGTEQSRTIEETVIIQPTNGQPSSYTLSFQNF</sequence>